<dbReference type="RefSeq" id="WP_165262080.1">
    <property type="nucleotide sequence ID" value="NZ_JAAKZY010000070.1"/>
</dbReference>
<dbReference type="EMBL" id="JAAKZY010000070">
    <property type="protein sequence ID" value="NGO10268.1"/>
    <property type="molecule type" value="Genomic_DNA"/>
</dbReference>
<keyword evidence="3" id="KW-1133">Transmembrane helix</keyword>
<dbReference type="GO" id="GO:0046677">
    <property type="term" value="P:response to antibiotic"/>
    <property type="evidence" value="ECO:0007669"/>
    <property type="project" value="UniProtKB-KW"/>
</dbReference>
<dbReference type="Gene3D" id="1.20.1720.10">
    <property type="entry name" value="Multidrug resistance protein D"/>
    <property type="match status" value="1"/>
</dbReference>
<dbReference type="InterPro" id="IPR036259">
    <property type="entry name" value="MFS_trans_sf"/>
</dbReference>
<evidence type="ECO:0000256" key="1">
    <source>
        <dbReference type="ARBA" id="ARBA00004141"/>
    </source>
</evidence>
<dbReference type="PANTHER" id="PTHR42718">
    <property type="entry name" value="MAJOR FACILITATOR SUPERFAMILY MULTIDRUG TRANSPORTER MFSC"/>
    <property type="match status" value="1"/>
</dbReference>
<evidence type="ECO:0000313" key="6">
    <source>
        <dbReference type="EMBL" id="NGO10268.1"/>
    </source>
</evidence>
<evidence type="ECO:0000313" key="7">
    <source>
        <dbReference type="Proteomes" id="UP000472335"/>
    </source>
</evidence>
<proteinExistence type="predicted"/>
<dbReference type="Proteomes" id="UP000472335">
    <property type="component" value="Unassembled WGS sequence"/>
</dbReference>
<sequence>MTLMLGAFVALLDVSIVTVALPDIGSDLDTRTSGMQWVVDAYILPLSALLLTSGVISDLPHCLKGVGGPPSAANART</sequence>
<dbReference type="SUPFAM" id="SSF103473">
    <property type="entry name" value="MFS general substrate transporter"/>
    <property type="match status" value="1"/>
</dbReference>
<organism evidence="6 7">
    <name type="scientific">Streptomyces scabichelini</name>
    <dbReference type="NCBI Taxonomy" id="2711217"/>
    <lineage>
        <taxon>Bacteria</taxon>
        <taxon>Bacillati</taxon>
        <taxon>Actinomycetota</taxon>
        <taxon>Actinomycetes</taxon>
        <taxon>Kitasatosporales</taxon>
        <taxon>Streptomycetaceae</taxon>
        <taxon>Streptomyces</taxon>
    </lineage>
</organism>
<reference evidence="6 7" key="1">
    <citation type="submission" date="2020-02" db="EMBL/GenBank/DDBJ databases">
        <title>Whole-genome analyses of novel actinobacteria.</title>
        <authorList>
            <person name="Sahin N."/>
            <person name="Gencbay T."/>
        </authorList>
    </citation>
    <scope>NUCLEOTIDE SEQUENCE [LARGE SCALE GENOMIC DNA]</scope>
    <source>
        <strain evidence="6 7">HC44</strain>
    </source>
</reference>
<evidence type="ECO:0000256" key="2">
    <source>
        <dbReference type="ARBA" id="ARBA00022692"/>
    </source>
</evidence>
<comment type="caution">
    <text evidence="6">The sequence shown here is derived from an EMBL/GenBank/DDBJ whole genome shotgun (WGS) entry which is preliminary data.</text>
</comment>
<keyword evidence="7" id="KW-1185">Reference proteome</keyword>
<gene>
    <name evidence="6" type="ORF">G5C60_22415</name>
</gene>
<evidence type="ECO:0000256" key="4">
    <source>
        <dbReference type="ARBA" id="ARBA00023136"/>
    </source>
</evidence>
<evidence type="ECO:0000256" key="5">
    <source>
        <dbReference type="ARBA" id="ARBA00023251"/>
    </source>
</evidence>
<evidence type="ECO:0000256" key="3">
    <source>
        <dbReference type="ARBA" id="ARBA00022989"/>
    </source>
</evidence>
<comment type="subcellular location">
    <subcellularLocation>
        <location evidence="1">Membrane</location>
        <topology evidence="1">Multi-pass membrane protein</topology>
    </subcellularLocation>
</comment>
<name>A0A6G4V827_9ACTN</name>
<dbReference type="GO" id="GO:0016020">
    <property type="term" value="C:membrane"/>
    <property type="evidence" value="ECO:0007669"/>
    <property type="project" value="UniProtKB-SubCell"/>
</dbReference>
<keyword evidence="2" id="KW-0812">Transmembrane</keyword>
<dbReference type="AlphaFoldDB" id="A0A6G4V827"/>
<keyword evidence="5" id="KW-0046">Antibiotic resistance</keyword>
<accession>A0A6G4V827</accession>
<protein>
    <submittedName>
        <fullName evidence="6">MFS transporter</fullName>
    </submittedName>
</protein>
<keyword evidence="4" id="KW-0472">Membrane</keyword>
<dbReference type="PANTHER" id="PTHR42718:SF49">
    <property type="entry name" value="EXPORT PROTEIN"/>
    <property type="match status" value="1"/>
</dbReference>